<dbReference type="EMBL" id="SHNO01000001">
    <property type="protein sequence ID" value="MCX2977526.1"/>
    <property type="molecule type" value="Genomic_DNA"/>
</dbReference>
<keyword evidence="3 6" id="KW-1133">Transmembrane helix</keyword>
<protein>
    <submittedName>
        <fullName evidence="8">Sterol desaturase family protein</fullName>
    </submittedName>
</protein>
<dbReference type="InterPro" id="IPR006694">
    <property type="entry name" value="Fatty_acid_hydroxylase"/>
</dbReference>
<comment type="caution">
    <text evidence="8">The sequence shown here is derived from an EMBL/GenBank/DDBJ whole genome shotgun (WGS) entry which is preliminary data.</text>
</comment>
<feature type="region of interest" description="Disordered" evidence="5">
    <location>
        <begin position="1"/>
        <end position="22"/>
    </location>
</feature>
<comment type="subcellular location">
    <subcellularLocation>
        <location evidence="1">Membrane</location>
    </subcellularLocation>
</comment>
<accession>A0ABT3T5J8</accession>
<evidence type="ECO:0000259" key="7">
    <source>
        <dbReference type="Pfam" id="PF04116"/>
    </source>
</evidence>
<gene>
    <name evidence="8" type="ORF">EYC82_09195</name>
</gene>
<feature type="transmembrane region" description="Helical" evidence="6">
    <location>
        <begin position="204"/>
        <end position="230"/>
    </location>
</feature>
<keyword evidence="9" id="KW-1185">Reference proteome</keyword>
<feature type="transmembrane region" description="Helical" evidence="6">
    <location>
        <begin position="142"/>
        <end position="160"/>
    </location>
</feature>
<name>A0ABT3T5J8_9GAMM</name>
<dbReference type="Pfam" id="PF04116">
    <property type="entry name" value="FA_hydroxylase"/>
    <property type="match status" value="1"/>
</dbReference>
<sequence>MPPPARQGHPATQPTSGGFRLTTEQHPRPAPLLFRWTIFPVVMGTAVWISWWLMQNGTEPGLAILGPQFGAIVIVAVFEHIYPHHLRWNISRDDVSVDARHAVFVGVLLALLTPVAVSIGVVIGGELSDSIGADLWPSEWPLLAQIFLVMLVGELPGYWVHRLQHQWDGLWRFHAVHHSAPRLYWLNAGRFHPADSLMTFVPSYLLLVSLGCGEIMLAYFGLISTVHGIFQHANIQLRLGPLNWLFSMAELHRWHHSKTVFEANHNYGQTISIWDWVFGTRYLPNDKAPPEDIGIADLEAFPMTWWSQLLSPFRWASIKQASIRKPSS</sequence>
<evidence type="ECO:0000313" key="8">
    <source>
        <dbReference type="EMBL" id="MCX2977526.1"/>
    </source>
</evidence>
<dbReference type="InterPro" id="IPR050307">
    <property type="entry name" value="Sterol_Desaturase_Related"/>
</dbReference>
<evidence type="ECO:0000256" key="1">
    <source>
        <dbReference type="ARBA" id="ARBA00004370"/>
    </source>
</evidence>
<dbReference type="PANTHER" id="PTHR11863">
    <property type="entry name" value="STEROL DESATURASE"/>
    <property type="match status" value="1"/>
</dbReference>
<evidence type="ECO:0000313" key="9">
    <source>
        <dbReference type="Proteomes" id="UP001143304"/>
    </source>
</evidence>
<evidence type="ECO:0000256" key="3">
    <source>
        <dbReference type="ARBA" id="ARBA00022989"/>
    </source>
</evidence>
<evidence type="ECO:0000256" key="4">
    <source>
        <dbReference type="ARBA" id="ARBA00023136"/>
    </source>
</evidence>
<feature type="transmembrane region" description="Helical" evidence="6">
    <location>
        <begin position="102"/>
        <end position="122"/>
    </location>
</feature>
<organism evidence="8 9">
    <name type="scientific">Candidatus Marimicrobium litorale</name>
    <dbReference type="NCBI Taxonomy" id="2518991"/>
    <lineage>
        <taxon>Bacteria</taxon>
        <taxon>Pseudomonadati</taxon>
        <taxon>Pseudomonadota</taxon>
        <taxon>Gammaproteobacteria</taxon>
        <taxon>Cellvibrionales</taxon>
        <taxon>Halieaceae</taxon>
        <taxon>Marimicrobium</taxon>
    </lineage>
</organism>
<evidence type="ECO:0000256" key="2">
    <source>
        <dbReference type="ARBA" id="ARBA00022692"/>
    </source>
</evidence>
<reference evidence="8" key="1">
    <citation type="submission" date="2019-02" db="EMBL/GenBank/DDBJ databases">
        <authorList>
            <person name="Li S.-H."/>
        </authorList>
    </citation>
    <scope>NUCLEOTIDE SEQUENCE</scope>
    <source>
        <strain evidence="8">IMCC11814</strain>
    </source>
</reference>
<feature type="domain" description="Fatty acid hydroxylase" evidence="7">
    <location>
        <begin position="147"/>
        <end position="280"/>
    </location>
</feature>
<proteinExistence type="predicted"/>
<dbReference type="Proteomes" id="UP001143304">
    <property type="component" value="Unassembled WGS sequence"/>
</dbReference>
<feature type="transmembrane region" description="Helical" evidence="6">
    <location>
        <begin position="60"/>
        <end position="82"/>
    </location>
</feature>
<evidence type="ECO:0000256" key="6">
    <source>
        <dbReference type="SAM" id="Phobius"/>
    </source>
</evidence>
<evidence type="ECO:0000256" key="5">
    <source>
        <dbReference type="SAM" id="MobiDB-lite"/>
    </source>
</evidence>
<keyword evidence="4 6" id="KW-0472">Membrane</keyword>
<keyword evidence="2 6" id="KW-0812">Transmembrane</keyword>
<feature type="transmembrane region" description="Helical" evidence="6">
    <location>
        <begin position="33"/>
        <end position="54"/>
    </location>
</feature>